<dbReference type="OrthoDB" id="1264172at2"/>
<accession>A0A365P5N0</accession>
<protein>
    <submittedName>
        <fullName evidence="1">Uncharacterized protein</fullName>
    </submittedName>
</protein>
<dbReference type="AlphaFoldDB" id="A0A365P5N0"/>
<dbReference type="RefSeq" id="WP_113987620.1">
    <property type="nucleotide sequence ID" value="NZ_QLST01000001.1"/>
</dbReference>
<gene>
    <name evidence="1" type="ORF">DPN68_00455</name>
</gene>
<organism evidence="1 2">
    <name type="scientific">Flavobacterium tibetense</name>
    <dbReference type="NCBI Taxonomy" id="2233533"/>
    <lineage>
        <taxon>Bacteria</taxon>
        <taxon>Pseudomonadati</taxon>
        <taxon>Bacteroidota</taxon>
        <taxon>Flavobacteriia</taxon>
        <taxon>Flavobacteriales</taxon>
        <taxon>Flavobacteriaceae</taxon>
        <taxon>Flavobacterium</taxon>
    </lineage>
</organism>
<evidence type="ECO:0000313" key="2">
    <source>
        <dbReference type="Proteomes" id="UP000253319"/>
    </source>
</evidence>
<comment type="caution">
    <text evidence="1">The sequence shown here is derived from an EMBL/GenBank/DDBJ whole genome shotgun (WGS) entry which is preliminary data.</text>
</comment>
<dbReference type="EMBL" id="QLST01000001">
    <property type="protein sequence ID" value="RBA29737.1"/>
    <property type="molecule type" value="Genomic_DNA"/>
</dbReference>
<keyword evidence="2" id="KW-1185">Reference proteome</keyword>
<evidence type="ECO:0000313" key="1">
    <source>
        <dbReference type="EMBL" id="RBA29737.1"/>
    </source>
</evidence>
<name>A0A365P5N0_9FLAO</name>
<sequence length="80" mass="9096">MIFQLKFSEYNVLSNGADGGHYYLSAEILYKGIKRKIIVLFDNKSDEVQLLEKKEILVTGNLTDEGLDQTLIMTNSIIIK</sequence>
<proteinExistence type="predicted"/>
<dbReference type="Proteomes" id="UP000253319">
    <property type="component" value="Unassembled WGS sequence"/>
</dbReference>
<reference evidence="1 2" key="1">
    <citation type="submission" date="2018-06" db="EMBL/GenBank/DDBJ databases">
        <title>Flavobacterium tibetense sp. nov., isolated from a wetland YonghuCo on Tibetan Plateau.</title>
        <authorList>
            <person name="Xing P."/>
            <person name="Phurbu D."/>
            <person name="Lu H."/>
        </authorList>
    </citation>
    <scope>NUCLEOTIDE SEQUENCE [LARGE SCALE GENOMIC DNA]</scope>
    <source>
        <strain evidence="1 2">YH5</strain>
    </source>
</reference>